<dbReference type="AlphaFoldDB" id="A0AB34GNZ2"/>
<dbReference type="SUPFAM" id="SSF52518">
    <property type="entry name" value="Thiamin diphosphate-binding fold (THDP-binding)"/>
    <property type="match status" value="1"/>
</dbReference>
<keyword evidence="1" id="KW-0808">Transferase</keyword>
<dbReference type="InterPro" id="IPR051424">
    <property type="entry name" value="Transketolase-like"/>
</dbReference>
<evidence type="ECO:0000313" key="4">
    <source>
        <dbReference type="Proteomes" id="UP001159641"/>
    </source>
</evidence>
<dbReference type="PANTHER" id="PTHR43195:SF4">
    <property type="entry name" value="TRANSKETOLASE-LIKE PROTEIN 2"/>
    <property type="match status" value="1"/>
</dbReference>
<keyword evidence="4" id="KW-1185">Reference proteome</keyword>
<dbReference type="GO" id="GO:0004802">
    <property type="term" value="F:transketolase activity"/>
    <property type="evidence" value="ECO:0007669"/>
    <property type="project" value="TreeGrafter"/>
</dbReference>
<protein>
    <recommendedName>
        <fullName evidence="5">Transketolase signature 1 domain-containing protein</fullName>
    </recommendedName>
</protein>
<dbReference type="GO" id="GO:0030976">
    <property type="term" value="F:thiamine pyrophosphate binding"/>
    <property type="evidence" value="ECO:0007669"/>
    <property type="project" value="TreeGrafter"/>
</dbReference>
<dbReference type="Gene3D" id="3.40.50.970">
    <property type="match status" value="1"/>
</dbReference>
<reference evidence="3 4" key="1">
    <citation type="submission" date="2022-11" db="EMBL/GenBank/DDBJ databases">
        <title>Whole genome sequence of Eschrichtius robustus ER-17-0199.</title>
        <authorList>
            <person name="Bruniche-Olsen A."/>
            <person name="Black A.N."/>
            <person name="Fields C.J."/>
            <person name="Walden K."/>
            <person name="Dewoody J.A."/>
        </authorList>
    </citation>
    <scope>NUCLEOTIDE SEQUENCE [LARGE SCALE GENOMIC DNA]</scope>
    <source>
        <strain evidence="3">ER-17-0199</strain>
        <tissue evidence="3">Blubber</tissue>
    </source>
</reference>
<evidence type="ECO:0000256" key="2">
    <source>
        <dbReference type="ARBA" id="ARBA00023052"/>
    </source>
</evidence>
<evidence type="ECO:0008006" key="5">
    <source>
        <dbReference type="Google" id="ProtNLM"/>
    </source>
</evidence>
<gene>
    <name evidence="3" type="ORF">J1605_010772</name>
</gene>
<evidence type="ECO:0000256" key="1">
    <source>
        <dbReference type="ARBA" id="ARBA00022679"/>
    </source>
</evidence>
<dbReference type="Proteomes" id="UP001159641">
    <property type="component" value="Unassembled WGS sequence"/>
</dbReference>
<organism evidence="3 4">
    <name type="scientific">Eschrichtius robustus</name>
    <name type="common">California gray whale</name>
    <name type="synonym">Eschrichtius gibbosus</name>
    <dbReference type="NCBI Taxonomy" id="9764"/>
    <lineage>
        <taxon>Eukaryota</taxon>
        <taxon>Metazoa</taxon>
        <taxon>Chordata</taxon>
        <taxon>Craniata</taxon>
        <taxon>Vertebrata</taxon>
        <taxon>Euteleostomi</taxon>
        <taxon>Mammalia</taxon>
        <taxon>Eutheria</taxon>
        <taxon>Laurasiatheria</taxon>
        <taxon>Artiodactyla</taxon>
        <taxon>Whippomorpha</taxon>
        <taxon>Cetacea</taxon>
        <taxon>Mysticeti</taxon>
        <taxon>Eschrichtiidae</taxon>
        <taxon>Eschrichtius</taxon>
    </lineage>
</organism>
<dbReference type="EMBL" id="JAIQCJ010002139">
    <property type="protein sequence ID" value="KAJ8781788.1"/>
    <property type="molecule type" value="Genomic_DNA"/>
</dbReference>
<accession>A0AB34GNZ2</accession>
<keyword evidence="2" id="KW-0786">Thiamine pyrophosphate</keyword>
<sequence>MGAACGTAYAGEYWARARYRVFCLLGDGEASQGSGREASASAAHYSLDNLVAVFHVNRLGQSGVPRPEAPRRHLSASPRSLWVEHAGSEWMARTWRPRATRFAKRLE</sequence>
<dbReference type="PANTHER" id="PTHR43195">
    <property type="entry name" value="TRANSKETOLASE"/>
    <property type="match status" value="1"/>
</dbReference>
<proteinExistence type="predicted"/>
<name>A0AB34GNZ2_ESCRO</name>
<evidence type="ECO:0000313" key="3">
    <source>
        <dbReference type="EMBL" id="KAJ8781788.1"/>
    </source>
</evidence>
<comment type="caution">
    <text evidence="3">The sequence shown here is derived from an EMBL/GenBank/DDBJ whole genome shotgun (WGS) entry which is preliminary data.</text>
</comment>
<dbReference type="InterPro" id="IPR029061">
    <property type="entry name" value="THDP-binding"/>
</dbReference>